<gene>
    <name evidence="2" type="ORF">BN996_02037</name>
</gene>
<protein>
    <recommendedName>
        <fullName evidence="4">YapH protein</fullName>
    </recommendedName>
</protein>
<evidence type="ECO:0000313" key="3">
    <source>
        <dbReference type="Proteomes" id="UP000198902"/>
    </source>
</evidence>
<dbReference type="AlphaFoldDB" id="A0A0D6JSH9"/>
<feature type="transmembrane region" description="Helical" evidence="1">
    <location>
        <begin position="43"/>
        <end position="64"/>
    </location>
</feature>
<evidence type="ECO:0008006" key="4">
    <source>
        <dbReference type="Google" id="ProtNLM"/>
    </source>
</evidence>
<dbReference type="InterPro" id="IPR055943">
    <property type="entry name" value="DUF7521"/>
</dbReference>
<dbReference type="OrthoDB" id="170398at2157"/>
<evidence type="ECO:0000313" key="2">
    <source>
        <dbReference type="EMBL" id="CQR50555.1"/>
    </source>
</evidence>
<reference evidence="3" key="1">
    <citation type="submission" date="2015-03" db="EMBL/GenBank/DDBJ databases">
        <authorList>
            <person name="Urmite Genomes"/>
        </authorList>
    </citation>
    <scope>NUCLEOTIDE SEQUENCE [LARGE SCALE GENOMIC DNA]</scope>
    <source>
        <strain evidence="3">Arc-Hr</strain>
    </source>
</reference>
<dbReference type="RefSeq" id="WP_049920513.1">
    <property type="nucleotide sequence ID" value="NZ_CABLRR010000002.1"/>
</dbReference>
<sequence>MGHLSASPTIATMIIVVKTGILVLGGLITYFSYKAYRNTGAASLRALALGFGVVTLGAMLGGALDVILNVDLATGLLFDSVLTLVGFAVITYSLYVD</sequence>
<dbReference type="Proteomes" id="UP000198902">
    <property type="component" value="Unassembled WGS sequence"/>
</dbReference>
<feature type="transmembrane region" description="Helical" evidence="1">
    <location>
        <begin position="76"/>
        <end position="95"/>
    </location>
</feature>
<proteinExistence type="predicted"/>
<keyword evidence="1" id="KW-1133">Transmembrane helix</keyword>
<dbReference type="EMBL" id="CSTE01000002">
    <property type="protein sequence ID" value="CQR50555.1"/>
    <property type="molecule type" value="Genomic_DNA"/>
</dbReference>
<accession>A0A0D6JSH9</accession>
<keyword evidence="1" id="KW-0812">Transmembrane</keyword>
<keyword evidence="1" id="KW-0472">Membrane</keyword>
<dbReference type="Pfam" id="PF24365">
    <property type="entry name" value="DUF7521"/>
    <property type="match status" value="1"/>
</dbReference>
<evidence type="ECO:0000256" key="1">
    <source>
        <dbReference type="SAM" id="Phobius"/>
    </source>
</evidence>
<keyword evidence="3" id="KW-1185">Reference proteome</keyword>
<organism evidence="2 3">
    <name type="scientific">Haloferax massiliensis</name>
    <dbReference type="NCBI Taxonomy" id="1476858"/>
    <lineage>
        <taxon>Archaea</taxon>
        <taxon>Methanobacteriati</taxon>
        <taxon>Methanobacteriota</taxon>
        <taxon>Stenosarchaea group</taxon>
        <taxon>Halobacteria</taxon>
        <taxon>Halobacteriales</taxon>
        <taxon>Haloferacaceae</taxon>
        <taxon>Haloferax</taxon>
    </lineage>
</organism>
<name>A0A0D6JSH9_9EURY</name>
<feature type="transmembrane region" description="Helical" evidence="1">
    <location>
        <begin position="6"/>
        <end position="31"/>
    </location>
</feature>